<dbReference type="Pfam" id="PF20641">
    <property type="entry name" value="TAF1C_beta-prop"/>
    <property type="match status" value="1"/>
</dbReference>
<dbReference type="Gene3D" id="3.20.20.330">
    <property type="entry name" value="Homocysteine-binding-like domain"/>
    <property type="match status" value="1"/>
</dbReference>
<keyword evidence="2" id="KW-0808">Transferase</keyword>
<feature type="region of interest" description="Disordered" evidence="6">
    <location>
        <begin position="1140"/>
        <end position="1169"/>
    </location>
</feature>
<keyword evidence="4" id="KW-0862">Zinc</keyword>
<dbReference type="Gene3D" id="2.130.10.10">
    <property type="entry name" value="YVTN repeat-like/Quinoprotein amine dehydrogenase"/>
    <property type="match status" value="1"/>
</dbReference>
<keyword evidence="3" id="KW-0479">Metal-binding</keyword>
<comment type="caution">
    <text evidence="8">The sequence shown here is derived from an EMBL/GenBank/DDBJ whole genome shotgun (WGS) entry which is preliminary data.</text>
</comment>
<dbReference type="Pfam" id="PF02574">
    <property type="entry name" value="S-methyl_trans"/>
    <property type="match status" value="1"/>
</dbReference>
<feature type="compositionally biased region" description="Low complexity" evidence="6">
    <location>
        <begin position="1390"/>
        <end position="1409"/>
    </location>
</feature>
<keyword evidence="1" id="KW-0489">Methyltransferase</keyword>
<comment type="caution">
    <text evidence="5">Lacks conserved residue(s) required for the propagation of feature annotation.</text>
</comment>
<feature type="domain" description="Hcy-binding" evidence="7">
    <location>
        <begin position="1"/>
        <end position="304"/>
    </location>
</feature>
<dbReference type="PROSITE" id="PS50970">
    <property type="entry name" value="HCY"/>
    <property type="match status" value="1"/>
</dbReference>
<dbReference type="SUPFAM" id="SSF82282">
    <property type="entry name" value="Homocysteine S-methyltransferase"/>
    <property type="match status" value="1"/>
</dbReference>
<evidence type="ECO:0000259" key="7">
    <source>
        <dbReference type="PROSITE" id="PS50970"/>
    </source>
</evidence>
<evidence type="ECO:0000256" key="2">
    <source>
        <dbReference type="ARBA" id="ARBA00022679"/>
    </source>
</evidence>
<feature type="compositionally biased region" description="Basic residues" evidence="6">
    <location>
        <begin position="1455"/>
        <end position="1464"/>
    </location>
</feature>
<evidence type="ECO:0000256" key="1">
    <source>
        <dbReference type="ARBA" id="ARBA00022603"/>
    </source>
</evidence>
<feature type="region of interest" description="Disordered" evidence="6">
    <location>
        <begin position="326"/>
        <end position="424"/>
    </location>
</feature>
<dbReference type="SUPFAM" id="SSF50978">
    <property type="entry name" value="WD40 repeat-like"/>
    <property type="match status" value="1"/>
</dbReference>
<feature type="compositionally biased region" description="Low complexity" evidence="6">
    <location>
        <begin position="1425"/>
        <end position="1436"/>
    </location>
</feature>
<dbReference type="InterPro" id="IPR036589">
    <property type="entry name" value="HCY_dom_sf"/>
</dbReference>
<protein>
    <recommendedName>
        <fullName evidence="7">Hcy-binding domain-containing protein</fullName>
    </recommendedName>
</protein>
<reference evidence="8 9" key="1">
    <citation type="submission" date="2023-09" db="EMBL/GenBank/DDBJ databases">
        <title>Pangenome analysis of Batrachochytrium dendrobatidis and related Chytrids.</title>
        <authorList>
            <person name="Yacoub M.N."/>
            <person name="Stajich J.E."/>
            <person name="James T.Y."/>
        </authorList>
    </citation>
    <scope>NUCLEOTIDE SEQUENCE [LARGE SCALE GENOMIC DNA]</scope>
    <source>
        <strain evidence="8 9">JEL0888</strain>
    </source>
</reference>
<feature type="compositionally biased region" description="Low complexity" evidence="6">
    <location>
        <begin position="346"/>
        <end position="355"/>
    </location>
</feature>
<evidence type="ECO:0000313" key="8">
    <source>
        <dbReference type="EMBL" id="KAL2919392.1"/>
    </source>
</evidence>
<feature type="compositionally biased region" description="Low complexity" evidence="6">
    <location>
        <begin position="1349"/>
        <end position="1360"/>
    </location>
</feature>
<dbReference type="PANTHER" id="PTHR46015:SF1">
    <property type="entry name" value="HOMOCYSTEINE S-METHYLTRANSFERASE-LIKE ISOFORM 1"/>
    <property type="match status" value="1"/>
</dbReference>
<evidence type="ECO:0000256" key="3">
    <source>
        <dbReference type="ARBA" id="ARBA00022723"/>
    </source>
</evidence>
<sequence>MLAAQPGAVHAVHAAFFRCGAHVATACTYQASPAGFAAAGFSAADAARLPVAERTLAAAARAELAAAAAAPPHAAPRLVAASLGSYGALLANGAEFTGDFGPASLADVRASHLERLAALLPAALPDADLATLPGARIVRPDVVMFETIPSLLEAQAIASLISDHLPPAAASLPFWVSFSCRDGASVCHGEAIEACVDALAALPAIAAVGVNCTAPHHVAELVRRIRAQLDARGRHDVRVLCYPNSGEIWDAEKRTWSSADDPEGHMAEWTSMVRDWVDAARLKMNVVARLLSFPMHRFPLWTFPPNPEPVGIGTLTAVGLPATAALRSDSGQSGPAETAHEEAAARDLSSLAALEVPSDSDSDSDSGSSSDSDQQRPVLLTPDGRRAGASPASQRPSHSRGRQRARRGRRLEQSESAFLFQSEPTSNHMLQSLSRVFKSHPSTTIIDRPPSPVTAETRIGNMLAYYEANYFDSQVPNDLLLEHLKEHVHAERSLRRFDLLAGNRLHSWIDKRPSQHQWIAYPGGSTFNRLCMSRLQTVAGAIHTLNGTRKPMVSIPFDTPILQIASSMCAASDMSRSWPATQDFLAVRSYQGLHILRLDHEGVGGLAPQIVFGVGLSPHALDVCFSPSIPGHAAIAQERGGILIWDARFEGHTSWRSPSPKTDQGLYGAEDRTRWTSCRFGAHPRTLCVAGANDIQLCDLRMPSSAPQMTVFDTVSNPAERIMSMDRNPESLFEIAVATTERCAVFDARFSREPLLQWALGEKRETQMSLSFVPSLCGSLGYRSRVKSTSFMTWGRHLGEVMMYTYNHQDGCPPVSTAVQRLAHFSTHPHVATPPLASMRYLDLDWSTTHAQRLFEREVISPDWPALAGCEVIPNRRLDGGVTVMHLALDGAIYAQAYAPRDAPASVFAPAHPETVKRELDALDAAVFRAEIDIMANIELPKDTFKSHDHVDMRQTAKLLNDWVGDLADADAEEDEPDFELRKMLPNSMRGKSMLWAGEFKLDEASRRKALPRLCVSERTARRFPKRLARSVAKLHAGYPEMRVIEPGALFAPWNTHDAESGLAASGSLSALKDSLRQVLNCDPKHDTARVGASSDASSNPEAAGMCRPHKRLYLSSQLGLDALARDLQVSRFTVIPFASRTLPDPSRAPPESAQPTDTDGETAISDGVFDVDSGADEAKLTKRVSASMRINYHGSHVGDHASVDEKSHRIKLEMLAESTVADPRGEDRPSRTVLQPVTAAGRKLKRTLDGRRPIEAAPAILHAPFIPEPAQLSATAATFADVWNNPDDYYDPGATSTRHIKRTVVFSKRRRAGRTAVPGLSSTQVSEGADSLDALAALRDGLWASQATTVSASQAAPTVISRRSDVGGASQSSAPGRRASDMRGGASQTPVRAVSTPSPSSASASQRQLADATPRASEFGSQPAGRASLGSRAGATTPRASLSGGGPGAAAGGKAKKQRTKGF</sequence>
<feature type="compositionally biased region" description="Basic residues" evidence="6">
    <location>
        <begin position="397"/>
        <end position="409"/>
    </location>
</feature>
<dbReference type="InterPro" id="IPR015943">
    <property type="entry name" value="WD40/YVTN_repeat-like_dom_sf"/>
</dbReference>
<evidence type="ECO:0000256" key="5">
    <source>
        <dbReference type="PROSITE-ProRule" id="PRU00333"/>
    </source>
</evidence>
<dbReference type="EMBL" id="JADGIZ020000003">
    <property type="protein sequence ID" value="KAL2919392.1"/>
    <property type="molecule type" value="Genomic_DNA"/>
</dbReference>
<proteinExistence type="predicted"/>
<keyword evidence="9" id="KW-1185">Reference proteome</keyword>
<accession>A0ABR4NIQ1</accession>
<evidence type="ECO:0000256" key="6">
    <source>
        <dbReference type="SAM" id="MobiDB-lite"/>
    </source>
</evidence>
<dbReference type="InterPro" id="IPR051486">
    <property type="entry name" value="Hcy_S-methyltransferase"/>
</dbReference>
<dbReference type="InterPro" id="IPR003726">
    <property type="entry name" value="HCY_dom"/>
</dbReference>
<name>A0ABR4NIQ1_9FUNG</name>
<evidence type="ECO:0000256" key="4">
    <source>
        <dbReference type="ARBA" id="ARBA00022833"/>
    </source>
</evidence>
<dbReference type="Proteomes" id="UP001527925">
    <property type="component" value="Unassembled WGS sequence"/>
</dbReference>
<dbReference type="InterPro" id="IPR036322">
    <property type="entry name" value="WD40_repeat_dom_sf"/>
</dbReference>
<evidence type="ECO:0000313" key="9">
    <source>
        <dbReference type="Proteomes" id="UP001527925"/>
    </source>
</evidence>
<dbReference type="PANTHER" id="PTHR46015">
    <property type="entry name" value="ZGC:172121"/>
    <property type="match status" value="1"/>
</dbReference>
<gene>
    <name evidence="8" type="ORF">HK105_201036</name>
</gene>
<feature type="region of interest" description="Disordered" evidence="6">
    <location>
        <begin position="1349"/>
        <end position="1464"/>
    </location>
</feature>
<organism evidence="8 9">
    <name type="scientific">Polyrhizophydium stewartii</name>
    <dbReference type="NCBI Taxonomy" id="2732419"/>
    <lineage>
        <taxon>Eukaryota</taxon>
        <taxon>Fungi</taxon>
        <taxon>Fungi incertae sedis</taxon>
        <taxon>Chytridiomycota</taxon>
        <taxon>Chytridiomycota incertae sedis</taxon>
        <taxon>Chytridiomycetes</taxon>
        <taxon>Rhizophydiales</taxon>
        <taxon>Rhizophydiales incertae sedis</taxon>
        <taxon>Polyrhizophydium</taxon>
    </lineage>
</organism>
<dbReference type="InterPro" id="IPR049087">
    <property type="entry name" value="TAF1C_beta-prop"/>
</dbReference>